<proteinExistence type="predicted"/>
<dbReference type="EMBL" id="BMMK01000041">
    <property type="protein sequence ID" value="GGM78465.1"/>
    <property type="molecule type" value="Genomic_DNA"/>
</dbReference>
<name>A0A8J3FZA5_9PSEU</name>
<evidence type="ECO:0000313" key="2">
    <source>
        <dbReference type="Proteomes" id="UP000637578"/>
    </source>
</evidence>
<dbReference type="Proteomes" id="UP000637578">
    <property type="component" value="Unassembled WGS sequence"/>
</dbReference>
<dbReference type="RefSeq" id="WP_189061463.1">
    <property type="nucleotide sequence ID" value="NZ_BMMK01000041.1"/>
</dbReference>
<accession>A0A8J3FZA5</accession>
<keyword evidence="2" id="KW-1185">Reference proteome</keyword>
<dbReference type="AlphaFoldDB" id="A0A8J3FZA5"/>
<comment type="caution">
    <text evidence="1">The sequence shown here is derived from an EMBL/GenBank/DDBJ whole genome shotgun (WGS) entry which is preliminary data.</text>
</comment>
<organism evidence="1 2">
    <name type="scientific">Longimycelium tulufanense</name>
    <dbReference type="NCBI Taxonomy" id="907463"/>
    <lineage>
        <taxon>Bacteria</taxon>
        <taxon>Bacillati</taxon>
        <taxon>Actinomycetota</taxon>
        <taxon>Actinomycetes</taxon>
        <taxon>Pseudonocardiales</taxon>
        <taxon>Pseudonocardiaceae</taxon>
        <taxon>Longimycelium</taxon>
    </lineage>
</organism>
<sequence>MALRTPVPFLSDVEYPAASFRQLLHTMFGRRSGVLVGSGTELPSFGVVPQPTPDMSVRVGRGIAVLAGSQDTEQGSYLLINDAVETVPIGPASTVNDRIDLVGLAVRDGDYTAGDSTAEIVVLAGAPAANPERPTPDPDVTFLPLAEVVVPAKTSVITRDQVHDLRTFTAAQGGIQYTVQSEFDHPGFLGQLRYIPTHGISPVQVFHSGRWRGITSTVYQTTNIRVYNNTAVDRLELARLSIPDPGYPYVVDTSFRYEYGAPGGTRYDGHVVVDNLSQGAVVNVYVGQGPTGDVRTAVAATQSSHVLTGPHTLILRASRIYGTGGLTTTPYNGLFQARIFPAP</sequence>
<protein>
    <submittedName>
        <fullName evidence="1">Uncharacterized protein</fullName>
    </submittedName>
</protein>
<reference evidence="1" key="1">
    <citation type="journal article" date="2014" name="Int. J. Syst. Evol. Microbiol.">
        <title>Complete genome sequence of Corynebacterium casei LMG S-19264T (=DSM 44701T), isolated from a smear-ripened cheese.</title>
        <authorList>
            <consortium name="US DOE Joint Genome Institute (JGI-PGF)"/>
            <person name="Walter F."/>
            <person name="Albersmeier A."/>
            <person name="Kalinowski J."/>
            <person name="Ruckert C."/>
        </authorList>
    </citation>
    <scope>NUCLEOTIDE SEQUENCE</scope>
    <source>
        <strain evidence="1">CGMCC 4.5737</strain>
    </source>
</reference>
<evidence type="ECO:0000313" key="1">
    <source>
        <dbReference type="EMBL" id="GGM78465.1"/>
    </source>
</evidence>
<reference evidence="1" key="2">
    <citation type="submission" date="2020-09" db="EMBL/GenBank/DDBJ databases">
        <authorList>
            <person name="Sun Q."/>
            <person name="Zhou Y."/>
        </authorList>
    </citation>
    <scope>NUCLEOTIDE SEQUENCE</scope>
    <source>
        <strain evidence="1">CGMCC 4.5737</strain>
    </source>
</reference>
<gene>
    <name evidence="1" type="ORF">GCM10012275_56380</name>
</gene>